<feature type="domain" description="N-acetyltransferase" evidence="1">
    <location>
        <begin position="1"/>
        <end position="139"/>
    </location>
</feature>
<reference evidence="2 3" key="1">
    <citation type="submission" date="2014-04" db="EMBL/GenBank/DDBJ databases">
        <title>Draft genome sequence of Photobacterium halotolerans S2753: a solonamide, ngercheumicin and holomycin producer.</title>
        <authorList>
            <person name="Machado H.R."/>
            <person name="Gram L."/>
        </authorList>
    </citation>
    <scope>NUCLEOTIDE SEQUENCE [LARGE SCALE GENOMIC DNA]</scope>
    <source>
        <strain evidence="2 3">S2753</strain>
    </source>
</reference>
<sequence length="152" mass="17851">MNEYLKLDLLTLEQLSKDAGKPIDEALYLQSLHKADQDGLLFECRKQGMLQGYFTLRKLEESTWFIPMFVVHPQHRNKVVFTSLFSQLARFISKHSIQKLVSNVLRNNTLSVNFHQRLGFAVTRENGLGYEFQLIINNKVLSQWKHLEKDRE</sequence>
<dbReference type="Pfam" id="PF13420">
    <property type="entry name" value="Acetyltransf_4"/>
    <property type="match status" value="1"/>
</dbReference>
<keyword evidence="3" id="KW-1185">Reference proteome</keyword>
<dbReference type="InterPro" id="IPR000182">
    <property type="entry name" value="GNAT_dom"/>
</dbReference>
<dbReference type="AlphaFoldDB" id="A0A066RS63"/>
<gene>
    <name evidence="2" type="ORF">EA58_01320</name>
</gene>
<proteinExistence type="predicted"/>
<dbReference type="SUPFAM" id="SSF55729">
    <property type="entry name" value="Acyl-CoA N-acyltransferases (Nat)"/>
    <property type="match status" value="1"/>
</dbReference>
<dbReference type="RefSeq" id="WP_036748003.1">
    <property type="nucleotide sequence ID" value="NZ_JAGSGC010000011.1"/>
</dbReference>
<dbReference type="EMBL" id="JMIB01000003">
    <property type="protein sequence ID" value="KDM93280.1"/>
    <property type="molecule type" value="Genomic_DNA"/>
</dbReference>
<dbReference type="OrthoDB" id="5888432at2"/>
<dbReference type="PROSITE" id="PS51186">
    <property type="entry name" value="GNAT"/>
    <property type="match status" value="1"/>
</dbReference>
<dbReference type="GO" id="GO:0016747">
    <property type="term" value="F:acyltransferase activity, transferring groups other than amino-acyl groups"/>
    <property type="evidence" value="ECO:0007669"/>
    <property type="project" value="InterPro"/>
</dbReference>
<name>A0A066RS63_9GAMM</name>
<accession>A0A066RS63</accession>
<comment type="caution">
    <text evidence="2">The sequence shown here is derived from an EMBL/GenBank/DDBJ whole genome shotgun (WGS) entry which is preliminary data.</text>
</comment>
<organism evidence="2 3">
    <name type="scientific">Photobacterium galatheae</name>
    <dbReference type="NCBI Taxonomy" id="1654360"/>
    <lineage>
        <taxon>Bacteria</taxon>
        <taxon>Pseudomonadati</taxon>
        <taxon>Pseudomonadota</taxon>
        <taxon>Gammaproteobacteria</taxon>
        <taxon>Vibrionales</taxon>
        <taxon>Vibrionaceae</taxon>
        <taxon>Photobacterium</taxon>
    </lineage>
</organism>
<dbReference type="Gene3D" id="3.40.630.30">
    <property type="match status" value="1"/>
</dbReference>
<evidence type="ECO:0000259" key="1">
    <source>
        <dbReference type="PROSITE" id="PS51186"/>
    </source>
</evidence>
<keyword evidence="2" id="KW-0808">Transferase</keyword>
<evidence type="ECO:0000313" key="2">
    <source>
        <dbReference type="EMBL" id="KDM93280.1"/>
    </source>
</evidence>
<evidence type="ECO:0000313" key="3">
    <source>
        <dbReference type="Proteomes" id="UP000027192"/>
    </source>
</evidence>
<dbReference type="InterPro" id="IPR016181">
    <property type="entry name" value="Acyl_CoA_acyltransferase"/>
</dbReference>
<protein>
    <submittedName>
        <fullName evidence="2">GCN5 family acetyltransferase</fullName>
    </submittedName>
</protein>
<dbReference type="Proteomes" id="UP000027192">
    <property type="component" value="Unassembled WGS sequence"/>
</dbReference>